<dbReference type="EnsemblProtists" id="PYU1_T010677">
    <property type="protein sequence ID" value="PYU1_T010677"/>
    <property type="gene ID" value="PYU1_G010654"/>
</dbReference>
<reference evidence="3" key="2">
    <citation type="submission" date="2010-04" db="EMBL/GenBank/DDBJ databases">
        <authorList>
            <person name="Buell R."/>
            <person name="Hamilton J."/>
            <person name="Hostetler J."/>
        </authorList>
    </citation>
    <scope>NUCLEOTIDE SEQUENCE [LARGE SCALE GENOMIC DNA]</scope>
    <source>
        <strain evidence="3">DAOM:BR144</strain>
    </source>
</reference>
<reference evidence="3" key="1">
    <citation type="journal article" date="2010" name="Genome Biol.">
        <title>Genome sequence of the necrotrophic plant pathogen Pythium ultimum reveals original pathogenicity mechanisms and effector repertoire.</title>
        <authorList>
            <person name="Levesque C.A."/>
            <person name="Brouwer H."/>
            <person name="Cano L."/>
            <person name="Hamilton J.P."/>
            <person name="Holt C."/>
            <person name="Huitema E."/>
            <person name="Raffaele S."/>
            <person name="Robideau G.P."/>
            <person name="Thines M."/>
            <person name="Win J."/>
            <person name="Zerillo M.M."/>
            <person name="Beakes G.W."/>
            <person name="Boore J.L."/>
            <person name="Busam D."/>
            <person name="Dumas B."/>
            <person name="Ferriera S."/>
            <person name="Fuerstenberg S.I."/>
            <person name="Gachon C.M."/>
            <person name="Gaulin E."/>
            <person name="Govers F."/>
            <person name="Grenville-Briggs L."/>
            <person name="Horner N."/>
            <person name="Hostetler J."/>
            <person name="Jiang R.H."/>
            <person name="Johnson J."/>
            <person name="Krajaejun T."/>
            <person name="Lin H."/>
            <person name="Meijer H.J."/>
            <person name="Moore B."/>
            <person name="Morris P."/>
            <person name="Phuntmart V."/>
            <person name="Puiu D."/>
            <person name="Shetty J."/>
            <person name="Stajich J.E."/>
            <person name="Tripathy S."/>
            <person name="Wawra S."/>
            <person name="van West P."/>
            <person name="Whitty B.R."/>
            <person name="Coutinho P.M."/>
            <person name="Henrissat B."/>
            <person name="Martin F."/>
            <person name="Thomas P.D."/>
            <person name="Tyler B.M."/>
            <person name="De Vries R.P."/>
            <person name="Kamoun S."/>
            <person name="Yandell M."/>
            <person name="Tisserat N."/>
            <person name="Buell C.R."/>
        </authorList>
    </citation>
    <scope>NUCLEOTIDE SEQUENCE</scope>
    <source>
        <strain evidence="3">DAOM:BR144</strain>
    </source>
</reference>
<keyword evidence="3" id="KW-1185">Reference proteome</keyword>
<evidence type="ECO:0000313" key="2">
    <source>
        <dbReference type="EnsemblProtists" id="PYU1_T010677"/>
    </source>
</evidence>
<dbReference type="eggNOG" id="ENOG502SRCG">
    <property type="taxonomic scope" value="Eukaryota"/>
</dbReference>
<name>K3X0C8_GLOUD</name>
<evidence type="ECO:0000313" key="3">
    <source>
        <dbReference type="Proteomes" id="UP000019132"/>
    </source>
</evidence>
<dbReference type="Proteomes" id="UP000019132">
    <property type="component" value="Unassembled WGS sequence"/>
</dbReference>
<dbReference type="VEuPathDB" id="FungiDB:PYU1_G010654"/>
<organism evidence="2 3">
    <name type="scientific">Globisporangium ultimum (strain ATCC 200006 / CBS 805.95 / DAOM BR144)</name>
    <name type="common">Pythium ultimum</name>
    <dbReference type="NCBI Taxonomy" id="431595"/>
    <lineage>
        <taxon>Eukaryota</taxon>
        <taxon>Sar</taxon>
        <taxon>Stramenopiles</taxon>
        <taxon>Oomycota</taxon>
        <taxon>Peronosporomycetes</taxon>
        <taxon>Pythiales</taxon>
        <taxon>Pythiaceae</taxon>
        <taxon>Globisporangium</taxon>
    </lineage>
</organism>
<dbReference type="EMBL" id="GL376592">
    <property type="status" value="NOT_ANNOTATED_CDS"/>
    <property type="molecule type" value="Genomic_DNA"/>
</dbReference>
<dbReference type="AlphaFoldDB" id="K3X0C8"/>
<feature type="region of interest" description="Disordered" evidence="1">
    <location>
        <begin position="119"/>
        <end position="154"/>
    </location>
</feature>
<evidence type="ECO:0000256" key="1">
    <source>
        <dbReference type="SAM" id="MobiDB-lite"/>
    </source>
</evidence>
<dbReference type="HOGENOM" id="CLU_1113214_0_0_1"/>
<proteinExistence type="predicted"/>
<reference evidence="2" key="3">
    <citation type="submission" date="2015-02" db="UniProtKB">
        <authorList>
            <consortium name="EnsemblProtists"/>
        </authorList>
    </citation>
    <scope>IDENTIFICATION</scope>
    <source>
        <strain evidence="2">DAOM BR144</strain>
    </source>
</reference>
<feature type="compositionally biased region" description="Polar residues" evidence="1">
    <location>
        <begin position="119"/>
        <end position="142"/>
    </location>
</feature>
<dbReference type="InParanoid" id="K3X0C8"/>
<sequence length="250" mass="27775">MTEIRKLQKRHQRRLQTQPEYANGGARIHLDSQIYWEKSSRVKVAQDIPASLQIPLQLKLASAPDSNQPTMRVSSIISTGSAASPQDIGSAAQANAFGDEQQSFNNLVTRLRRPFLTRTDSTQSIAAASDSKNSQPSKTARPSHSPPLSPIASPREARKLQAPYGARYLPRQQWWPLHQVEQQALAERFPLGVRALAQLQQAADHHCHHTPQDRNHKPALIEQEPAIASPLLYGRTAARPREARATVHSP</sequence>
<protein>
    <submittedName>
        <fullName evidence="2">Uncharacterized protein</fullName>
    </submittedName>
</protein>
<accession>K3X0C8</accession>